<evidence type="ECO:0000313" key="5">
    <source>
        <dbReference type="EMBL" id="GJS84936.1"/>
    </source>
</evidence>
<dbReference type="InterPro" id="IPR018253">
    <property type="entry name" value="DnaJ_domain_CS"/>
</dbReference>
<reference evidence="5" key="2">
    <citation type="submission" date="2022-01" db="EMBL/GenBank/DDBJ databases">
        <authorList>
            <person name="Yamashiro T."/>
            <person name="Shiraishi A."/>
            <person name="Satake H."/>
            <person name="Nakayama K."/>
        </authorList>
    </citation>
    <scope>NUCLEOTIDE SEQUENCE</scope>
</reference>
<dbReference type="InterPro" id="IPR036869">
    <property type="entry name" value="J_dom_sf"/>
</dbReference>
<evidence type="ECO:0000259" key="3">
    <source>
        <dbReference type="PROSITE" id="PS50076"/>
    </source>
</evidence>
<dbReference type="InterPro" id="IPR035979">
    <property type="entry name" value="RBD_domain_sf"/>
</dbReference>
<gene>
    <name evidence="5" type="ORF">Tco_0751477</name>
</gene>
<dbReference type="PANTHER" id="PTHR45098">
    <property type="entry name" value="DNAJ DOMAIN CONTAINING PROTEIN, EXPRESSED"/>
    <property type="match status" value="1"/>
</dbReference>
<evidence type="ECO:0000256" key="2">
    <source>
        <dbReference type="SAM" id="Coils"/>
    </source>
</evidence>
<keyword evidence="1" id="KW-0694">RNA-binding</keyword>
<dbReference type="Proteomes" id="UP001151760">
    <property type="component" value="Unassembled WGS sequence"/>
</dbReference>
<dbReference type="SMART" id="SM00271">
    <property type="entry name" value="DnaJ"/>
    <property type="match status" value="1"/>
</dbReference>
<keyword evidence="2" id="KW-0175">Coiled coil</keyword>
<organism evidence="5 6">
    <name type="scientific">Tanacetum coccineum</name>
    <dbReference type="NCBI Taxonomy" id="301880"/>
    <lineage>
        <taxon>Eukaryota</taxon>
        <taxon>Viridiplantae</taxon>
        <taxon>Streptophyta</taxon>
        <taxon>Embryophyta</taxon>
        <taxon>Tracheophyta</taxon>
        <taxon>Spermatophyta</taxon>
        <taxon>Magnoliopsida</taxon>
        <taxon>eudicotyledons</taxon>
        <taxon>Gunneridae</taxon>
        <taxon>Pentapetalae</taxon>
        <taxon>asterids</taxon>
        <taxon>campanulids</taxon>
        <taxon>Asterales</taxon>
        <taxon>Asteraceae</taxon>
        <taxon>Asteroideae</taxon>
        <taxon>Anthemideae</taxon>
        <taxon>Anthemidinae</taxon>
        <taxon>Tanacetum</taxon>
    </lineage>
</organism>
<comment type="caution">
    <text evidence="5">The sequence shown here is derived from an EMBL/GenBank/DDBJ whole genome shotgun (WGS) entry which is preliminary data.</text>
</comment>
<evidence type="ECO:0000313" key="6">
    <source>
        <dbReference type="Proteomes" id="UP001151760"/>
    </source>
</evidence>
<sequence>MAVFINHYTILGFSSSEKGSLVSKEEIKKAYRLKALKLHPDKRLSDPNAVSAFQQLQASYEILKDDNARNAFDYNLIIQEKKLHREMTRKKMSDLKEEEERMHRKMMADLYDEKERKRKKMKSDLEEEYERYRRGTMSQEEKERARLLKEEVNRLRGMHANKTKYAYYDYVIRLKQQQNNVGRKSSTGEGLDKKKILRVYWAKVGLDCNEKTLRKIFETFGEVEDVVINESSTKKGSALVVMATKEGADIAVTGTVCGNHSNHLIVMPFQ</sequence>
<reference evidence="5" key="1">
    <citation type="journal article" date="2022" name="Int. J. Mol. Sci.">
        <title>Draft Genome of Tanacetum Coccineum: Genomic Comparison of Closely Related Tanacetum-Family Plants.</title>
        <authorList>
            <person name="Yamashiro T."/>
            <person name="Shiraishi A."/>
            <person name="Nakayama K."/>
            <person name="Satake H."/>
        </authorList>
    </citation>
    <scope>NUCLEOTIDE SEQUENCE</scope>
</reference>
<dbReference type="CDD" id="cd06257">
    <property type="entry name" value="DnaJ"/>
    <property type="match status" value="1"/>
</dbReference>
<dbReference type="SUPFAM" id="SSF54928">
    <property type="entry name" value="RNA-binding domain, RBD"/>
    <property type="match status" value="1"/>
</dbReference>
<feature type="domain" description="J" evidence="3">
    <location>
        <begin position="6"/>
        <end position="76"/>
    </location>
</feature>
<dbReference type="Pfam" id="PF00226">
    <property type="entry name" value="DnaJ"/>
    <property type="match status" value="1"/>
</dbReference>
<evidence type="ECO:0000259" key="4">
    <source>
        <dbReference type="PROSITE" id="PS50102"/>
    </source>
</evidence>
<dbReference type="PANTHER" id="PTHR45098:SF1">
    <property type="entry name" value="DNAJ DOMAIN CONTAINING PROTEIN, EXPRESSED"/>
    <property type="match status" value="1"/>
</dbReference>
<dbReference type="SUPFAM" id="SSF46565">
    <property type="entry name" value="Chaperone J-domain"/>
    <property type="match status" value="1"/>
</dbReference>
<dbReference type="EMBL" id="BQNB010011013">
    <property type="protein sequence ID" value="GJS84936.1"/>
    <property type="molecule type" value="Genomic_DNA"/>
</dbReference>
<dbReference type="PROSITE" id="PS50102">
    <property type="entry name" value="RRM"/>
    <property type="match status" value="1"/>
</dbReference>
<dbReference type="Gene3D" id="3.30.70.330">
    <property type="match status" value="1"/>
</dbReference>
<dbReference type="InterPro" id="IPR001623">
    <property type="entry name" value="DnaJ_domain"/>
</dbReference>
<feature type="coiled-coil region" evidence="2">
    <location>
        <begin position="78"/>
        <end position="158"/>
    </location>
</feature>
<accession>A0ABQ4Z5A9</accession>
<dbReference type="InterPro" id="IPR012677">
    <property type="entry name" value="Nucleotide-bd_a/b_plait_sf"/>
</dbReference>
<protein>
    <submittedName>
        <fullName evidence="5">DnaJ homolog subfamily C member 17</fullName>
    </submittedName>
</protein>
<dbReference type="Gene3D" id="1.10.287.110">
    <property type="entry name" value="DnaJ domain"/>
    <property type="match status" value="1"/>
</dbReference>
<evidence type="ECO:0000256" key="1">
    <source>
        <dbReference type="PROSITE-ProRule" id="PRU00176"/>
    </source>
</evidence>
<dbReference type="PRINTS" id="PR00625">
    <property type="entry name" value="JDOMAIN"/>
</dbReference>
<feature type="domain" description="RRM" evidence="4">
    <location>
        <begin position="197"/>
        <end position="270"/>
    </location>
</feature>
<dbReference type="Pfam" id="PF00076">
    <property type="entry name" value="RRM_1"/>
    <property type="match status" value="1"/>
</dbReference>
<dbReference type="PROSITE" id="PS50076">
    <property type="entry name" value="DNAJ_2"/>
    <property type="match status" value="1"/>
</dbReference>
<dbReference type="InterPro" id="IPR000504">
    <property type="entry name" value="RRM_dom"/>
</dbReference>
<dbReference type="PROSITE" id="PS00636">
    <property type="entry name" value="DNAJ_1"/>
    <property type="match status" value="1"/>
</dbReference>
<proteinExistence type="predicted"/>
<name>A0ABQ4Z5A9_9ASTR</name>
<keyword evidence="6" id="KW-1185">Reference proteome</keyword>